<feature type="transmembrane region" description="Helical" evidence="2">
    <location>
        <begin position="214"/>
        <end position="235"/>
    </location>
</feature>
<feature type="compositionally biased region" description="Polar residues" evidence="1">
    <location>
        <begin position="1238"/>
        <end position="1260"/>
    </location>
</feature>
<feature type="transmembrane region" description="Helical" evidence="2">
    <location>
        <begin position="1131"/>
        <end position="1158"/>
    </location>
</feature>
<feature type="transmembrane region" description="Helical" evidence="2">
    <location>
        <begin position="390"/>
        <end position="416"/>
    </location>
</feature>
<feature type="region of interest" description="Disordered" evidence="1">
    <location>
        <begin position="1231"/>
        <end position="1287"/>
    </location>
</feature>
<feature type="transmembrane region" description="Helical" evidence="2">
    <location>
        <begin position="284"/>
        <end position="307"/>
    </location>
</feature>
<gene>
    <name evidence="3" type="ORF">TTAC_LOCUS8539</name>
</gene>
<keyword evidence="4" id="KW-1185">Reference proteome</keyword>
<keyword evidence="2" id="KW-0472">Membrane</keyword>
<sequence length="1287" mass="145381">MKPYPDRQTAAILRNFSADVESRVNYRWFENMEARTFQRTLNEPCSNSVRKKDFAAPHPKSFVEANYNGFSCLVTGPFERCVSIGRGRCAYSPSATARAAFRPPMGACSAAEFTHARARNCLFSLPKTSGLFRSNRKFLFWEHKIGTPEDRQDYILIFPSTLGWVTGTPIYVALKLGTRSAVDHDALNVSDDVLIDKDVILFSSRRKGRNDSNLFSLTFEIVFPIKPLLLVYVHLSDCQSEHYFQYLIKDAEIQQDRHPALLRTPREMSVMLIDTQGLHTPLPFLLLSIFLGSLYLVLFIAFLMLCLCKPKRRQFIVPALLFQSSVPLNSRASSLSSALTEAAKSSTSALVMEDASLYSSPTRENSTGVVHSSRRLPATDSIPTSRKILIFLYVCFRAFTIFLFTFSVGLSVLLSIESESFKTLISCVQNAKGERIRELVGQEAIRRTFPAQSSRRTASPWLKELRQIEKASDIELTSQVSLILKWPNMICAYFQTANFIRQTSTCEMQELRVSGEVGLLMAEVASLVATRTDINVSGNRLSPNDPQNFLHHMAIANTTWDYLETEHWNPYNMSIQRYMEDTRGLLDNQMVQHWSPYTLLLERMLENPWLATARRAMNATNEALQSPELGRFSVRSPSASGYFAVLTPADPREVEALTFAGFLGIPQPANARYAEARMWNSLRQNVHTLKLLRYFENVKTMESSAFLPQAAGLIHSPDPFKYYTYSENFTADDFDAIPPNLAAGILREQAHQRSLTPIPATKNTNEASSLREWINIAYLRVFLLVLDAYLIVSRFYSACRNFCALWLGKRRRVYHNTSQRSTGPSKRQTPNEHCNDALLLTSSETEHTNSPNELHPPASPTACPTENTAQNIITPNRPPSFDGSGDQGPNLFSNHTEFKLCTPTGNPVYCSFDRVLFSYFHAYASDVAMNSHHDRAGNSAYAPNTLPRHTITANELSNDPEAADFTGFSRRGSLPACCCCLDFHYLLILFGICLMITGLVISTGAGKGLERSLRTSKSSKCFRSALLSRVEAMDDYRRHMRTMVHYVQLNYLNSQRLPLERNKATRQLRRLQRIQHWLYYEKLITSSSADALNATLNTRERHTILGTERSVNILSEQELRQLHQMFFKNSAFAAFLTSLYRLLFTTLLLSMCVCWLLACKHLIMQMATRTVAVVTSRVTVISPCPPEIRRIETFIHSSDSSLSFHRPAAESVASTRLNIWHFDDDPSEDLQDPHYPPTLSSVPQMSKHSAPSALTSSVSCKKSKKHFHLKGKSIQTKTQTDSAESQV</sequence>
<feature type="compositionally biased region" description="Polar residues" evidence="1">
    <location>
        <begin position="1274"/>
        <end position="1287"/>
    </location>
</feature>
<dbReference type="Proteomes" id="UP000274429">
    <property type="component" value="Unassembled WGS sequence"/>
</dbReference>
<evidence type="ECO:0000256" key="2">
    <source>
        <dbReference type="SAM" id="Phobius"/>
    </source>
</evidence>
<protein>
    <submittedName>
        <fullName evidence="5">SUN domain-containing protein</fullName>
    </submittedName>
</protein>
<reference evidence="5" key="1">
    <citation type="submission" date="2016-04" db="UniProtKB">
        <authorList>
            <consortium name="WormBaseParasite"/>
        </authorList>
    </citation>
    <scope>IDENTIFICATION</scope>
</reference>
<accession>A0A158RF13</accession>
<feature type="transmembrane region" description="Helical" evidence="2">
    <location>
        <begin position="983"/>
        <end position="1005"/>
    </location>
</feature>
<name>A0A158RF13_HYDTA</name>
<dbReference type="EMBL" id="UYWX01020526">
    <property type="protein sequence ID" value="VDM33114.1"/>
    <property type="molecule type" value="Genomic_DNA"/>
</dbReference>
<evidence type="ECO:0000256" key="1">
    <source>
        <dbReference type="SAM" id="MobiDB-lite"/>
    </source>
</evidence>
<keyword evidence="2" id="KW-1133">Transmembrane helix</keyword>
<proteinExistence type="predicted"/>
<dbReference type="WBParaSite" id="TTAC_0000855401-mRNA-1">
    <property type="protein sequence ID" value="TTAC_0000855401-mRNA-1"/>
    <property type="gene ID" value="TTAC_0000855401"/>
</dbReference>
<evidence type="ECO:0000313" key="5">
    <source>
        <dbReference type="WBParaSite" id="TTAC_0000855401-mRNA-1"/>
    </source>
</evidence>
<organism evidence="5">
    <name type="scientific">Hydatigena taeniaeformis</name>
    <name type="common">Feline tapeworm</name>
    <name type="synonym">Taenia taeniaeformis</name>
    <dbReference type="NCBI Taxonomy" id="6205"/>
    <lineage>
        <taxon>Eukaryota</taxon>
        <taxon>Metazoa</taxon>
        <taxon>Spiralia</taxon>
        <taxon>Lophotrochozoa</taxon>
        <taxon>Platyhelminthes</taxon>
        <taxon>Cestoda</taxon>
        <taxon>Eucestoda</taxon>
        <taxon>Cyclophyllidea</taxon>
        <taxon>Taeniidae</taxon>
        <taxon>Hydatigera</taxon>
    </lineage>
</organism>
<dbReference type="OrthoDB" id="6247498at2759"/>
<evidence type="ECO:0000313" key="3">
    <source>
        <dbReference type="EMBL" id="VDM33114.1"/>
    </source>
</evidence>
<feature type="compositionally biased region" description="Basic residues" evidence="1">
    <location>
        <begin position="1261"/>
        <end position="1271"/>
    </location>
</feature>
<evidence type="ECO:0000313" key="4">
    <source>
        <dbReference type="Proteomes" id="UP000274429"/>
    </source>
</evidence>
<reference evidence="3 4" key="2">
    <citation type="submission" date="2018-11" db="EMBL/GenBank/DDBJ databases">
        <authorList>
            <consortium name="Pathogen Informatics"/>
        </authorList>
    </citation>
    <scope>NUCLEOTIDE SEQUENCE [LARGE SCALE GENOMIC DNA]</scope>
</reference>
<keyword evidence="2" id="KW-0812">Transmembrane</keyword>